<feature type="region of interest" description="Disordered" evidence="1">
    <location>
        <begin position="215"/>
        <end position="241"/>
    </location>
</feature>
<keyword evidence="3" id="KW-1185">Reference proteome</keyword>
<gene>
    <name evidence="2" type="ORF">FLAG1_06087</name>
</gene>
<name>A0A0M9EW03_FUSLA</name>
<accession>A0A0M9EW03</accession>
<evidence type="ECO:0000313" key="2">
    <source>
        <dbReference type="EMBL" id="KPA41048.1"/>
    </source>
</evidence>
<feature type="region of interest" description="Disordered" evidence="1">
    <location>
        <begin position="1"/>
        <end position="40"/>
    </location>
</feature>
<feature type="region of interest" description="Disordered" evidence="1">
    <location>
        <begin position="364"/>
        <end position="390"/>
    </location>
</feature>
<reference evidence="2 3" key="1">
    <citation type="submission" date="2015-04" db="EMBL/GenBank/DDBJ databases">
        <title>The draft genome sequence of Fusarium langsethiae, a T-2/HT-2 mycotoxin producer.</title>
        <authorList>
            <person name="Lysoe E."/>
            <person name="Divon H.H."/>
            <person name="Terzi V."/>
            <person name="Orru L."/>
            <person name="Lamontanara A."/>
            <person name="Kolseth A.-K."/>
            <person name="Frandsen R.J."/>
            <person name="Nielsen K."/>
            <person name="Thrane U."/>
        </authorList>
    </citation>
    <scope>NUCLEOTIDE SEQUENCE [LARGE SCALE GENOMIC DNA]</scope>
    <source>
        <strain evidence="2 3">Fl201059</strain>
    </source>
</reference>
<sequence length="588" mass="65639">MDGNLFFPALGADDTDSMIDGNSSLASSDSRPQQQPSQWQWPGQIDINRIPSANSFGMSQQTFPNEIFAQPPYAIPQPVIEAQMNVQVPQLAPTAYNPPPPLIPNNLFDVPFFGGNGISRDIRAQEQNNNPLFLGGRQPIAPNHSHYPRQVDSTTTLIKSHEDYGLGREVCRKLGDFPVHKPLAVFCLVCRKALPKFAVRCGSCTEYGYYSNSTARPRPIESLDDSVPVEESSGWGERRDSVLSPVEGYGSNLRQDNPFIPHTSAGAGADLRSRQEYDQEREFFDRPSQTYDVNLRSDNPFLPQRSSAGGSAQVHSTQAYGGYGEPSYTSDQDYRQRYGYGQSKGYQSRYRDAASYPRSDTIEAYAPQGFDNPFAPNTSSSPSHNIPPLGYEYEYRTSQRSDNPFASPALTAQSYYSQAPFYQSTSAGPSYNQGLDFQRTDSELLDSGYHVNQPPGGFFNGTQQDRQNENQNLYRYQPTCQASGSFPIHCVNCQDLIGDTAVRCGPCNENHQQNLFMGTSLSESRHCIICRVSVPGIYITCGDHPGEEFLNREQKSFVRQQDDLCRSCYSCEKEPGERQCVEYMLRGL</sequence>
<organism evidence="2 3">
    <name type="scientific">Fusarium langsethiae</name>
    <dbReference type="NCBI Taxonomy" id="179993"/>
    <lineage>
        <taxon>Eukaryota</taxon>
        <taxon>Fungi</taxon>
        <taxon>Dikarya</taxon>
        <taxon>Ascomycota</taxon>
        <taxon>Pezizomycotina</taxon>
        <taxon>Sordariomycetes</taxon>
        <taxon>Hypocreomycetidae</taxon>
        <taxon>Hypocreales</taxon>
        <taxon>Nectriaceae</taxon>
        <taxon>Fusarium</taxon>
    </lineage>
</organism>
<feature type="compositionally biased region" description="Basic and acidic residues" evidence="1">
    <location>
        <begin position="271"/>
        <end position="285"/>
    </location>
</feature>
<feature type="region of interest" description="Disordered" evidence="1">
    <location>
        <begin position="253"/>
        <end position="333"/>
    </location>
</feature>
<proteinExistence type="predicted"/>
<protein>
    <submittedName>
        <fullName evidence="2">Uncharacterized protein</fullName>
    </submittedName>
</protein>
<dbReference type="Proteomes" id="UP000037904">
    <property type="component" value="Unassembled WGS sequence"/>
</dbReference>
<dbReference type="EMBL" id="JXCE01000110">
    <property type="protein sequence ID" value="KPA41048.1"/>
    <property type="molecule type" value="Genomic_DNA"/>
</dbReference>
<comment type="caution">
    <text evidence="2">The sequence shown here is derived from an EMBL/GenBank/DDBJ whole genome shotgun (WGS) entry which is preliminary data.</text>
</comment>
<evidence type="ECO:0000256" key="1">
    <source>
        <dbReference type="SAM" id="MobiDB-lite"/>
    </source>
</evidence>
<feature type="compositionally biased region" description="Low complexity" evidence="1">
    <location>
        <begin position="27"/>
        <end position="40"/>
    </location>
</feature>
<feature type="compositionally biased region" description="Polar residues" evidence="1">
    <location>
        <begin position="375"/>
        <end position="384"/>
    </location>
</feature>
<dbReference type="AlphaFoldDB" id="A0A0M9EW03"/>
<evidence type="ECO:0000313" key="3">
    <source>
        <dbReference type="Proteomes" id="UP000037904"/>
    </source>
</evidence>
<feature type="compositionally biased region" description="Polar residues" evidence="1">
    <location>
        <begin position="304"/>
        <end position="319"/>
    </location>
</feature>